<evidence type="ECO:0000313" key="4">
    <source>
        <dbReference type="EMBL" id="THU97528.1"/>
    </source>
</evidence>
<proteinExistence type="predicted"/>
<dbReference type="EMBL" id="ML179154">
    <property type="protein sequence ID" value="THU97528.1"/>
    <property type="molecule type" value="Genomic_DNA"/>
</dbReference>
<dbReference type="PANTHER" id="PTHR40465:SF1">
    <property type="entry name" value="DUF6534 DOMAIN-CONTAINING PROTEIN"/>
    <property type="match status" value="1"/>
</dbReference>
<dbReference type="InterPro" id="IPR045339">
    <property type="entry name" value="DUF6534"/>
</dbReference>
<evidence type="ECO:0000259" key="3">
    <source>
        <dbReference type="Pfam" id="PF20152"/>
    </source>
</evidence>
<keyword evidence="2" id="KW-0472">Membrane</keyword>
<gene>
    <name evidence="4" type="ORF">K435DRAFT_965453</name>
</gene>
<evidence type="ECO:0000256" key="2">
    <source>
        <dbReference type="SAM" id="Phobius"/>
    </source>
</evidence>
<keyword evidence="2" id="KW-1133">Transmembrane helix</keyword>
<keyword evidence="2" id="KW-0812">Transmembrane</keyword>
<keyword evidence="5" id="KW-1185">Reference proteome</keyword>
<organism evidence="4 5">
    <name type="scientific">Dendrothele bispora (strain CBS 962.96)</name>
    <dbReference type="NCBI Taxonomy" id="1314807"/>
    <lineage>
        <taxon>Eukaryota</taxon>
        <taxon>Fungi</taxon>
        <taxon>Dikarya</taxon>
        <taxon>Basidiomycota</taxon>
        <taxon>Agaricomycotina</taxon>
        <taxon>Agaricomycetes</taxon>
        <taxon>Agaricomycetidae</taxon>
        <taxon>Agaricales</taxon>
        <taxon>Agaricales incertae sedis</taxon>
        <taxon>Dendrothele</taxon>
    </lineage>
</organism>
<dbReference type="Proteomes" id="UP000297245">
    <property type="component" value="Unassembled WGS sequence"/>
</dbReference>
<feature type="compositionally biased region" description="Polar residues" evidence="1">
    <location>
        <begin position="346"/>
        <end position="357"/>
    </location>
</feature>
<reference evidence="4 5" key="1">
    <citation type="journal article" date="2019" name="Nat. Ecol. Evol.">
        <title>Megaphylogeny resolves global patterns of mushroom evolution.</title>
        <authorList>
            <person name="Varga T."/>
            <person name="Krizsan K."/>
            <person name="Foldi C."/>
            <person name="Dima B."/>
            <person name="Sanchez-Garcia M."/>
            <person name="Sanchez-Ramirez S."/>
            <person name="Szollosi G.J."/>
            <person name="Szarkandi J.G."/>
            <person name="Papp V."/>
            <person name="Albert L."/>
            <person name="Andreopoulos W."/>
            <person name="Angelini C."/>
            <person name="Antonin V."/>
            <person name="Barry K.W."/>
            <person name="Bougher N.L."/>
            <person name="Buchanan P."/>
            <person name="Buyck B."/>
            <person name="Bense V."/>
            <person name="Catcheside P."/>
            <person name="Chovatia M."/>
            <person name="Cooper J."/>
            <person name="Damon W."/>
            <person name="Desjardin D."/>
            <person name="Finy P."/>
            <person name="Geml J."/>
            <person name="Haridas S."/>
            <person name="Hughes K."/>
            <person name="Justo A."/>
            <person name="Karasinski D."/>
            <person name="Kautmanova I."/>
            <person name="Kiss B."/>
            <person name="Kocsube S."/>
            <person name="Kotiranta H."/>
            <person name="LaButti K.M."/>
            <person name="Lechner B.E."/>
            <person name="Liimatainen K."/>
            <person name="Lipzen A."/>
            <person name="Lukacs Z."/>
            <person name="Mihaltcheva S."/>
            <person name="Morgado L.N."/>
            <person name="Niskanen T."/>
            <person name="Noordeloos M.E."/>
            <person name="Ohm R.A."/>
            <person name="Ortiz-Santana B."/>
            <person name="Ovrebo C."/>
            <person name="Racz N."/>
            <person name="Riley R."/>
            <person name="Savchenko A."/>
            <person name="Shiryaev A."/>
            <person name="Soop K."/>
            <person name="Spirin V."/>
            <person name="Szebenyi C."/>
            <person name="Tomsovsky M."/>
            <person name="Tulloss R.E."/>
            <person name="Uehling J."/>
            <person name="Grigoriev I.V."/>
            <person name="Vagvolgyi C."/>
            <person name="Papp T."/>
            <person name="Martin F.M."/>
            <person name="Miettinen O."/>
            <person name="Hibbett D.S."/>
            <person name="Nagy L.G."/>
        </authorList>
    </citation>
    <scope>NUCLEOTIDE SEQUENCE [LARGE SCALE GENOMIC DNA]</scope>
    <source>
        <strain evidence="4 5">CBS 962.96</strain>
    </source>
</reference>
<feature type="transmembrane region" description="Helical" evidence="2">
    <location>
        <begin position="224"/>
        <end position="244"/>
    </location>
</feature>
<dbReference type="OrthoDB" id="3203775at2759"/>
<feature type="transmembrane region" description="Helical" evidence="2">
    <location>
        <begin position="12"/>
        <end position="33"/>
    </location>
</feature>
<feature type="transmembrane region" description="Helical" evidence="2">
    <location>
        <begin position="86"/>
        <end position="105"/>
    </location>
</feature>
<sequence>MGNQDETLGSILIGSWVSMIISTHVAHEAVYYFRNYRGDKMALKLLVSVALFMGLILQIAACADVYMYTISNWGNEEYLLRQYWPVQLYLITTALLTLLVQSYLVHRHWILTKRSWLCILLALLAVTTFAGNIAVAWVLAIHDTYEERFSVQIPAIVWLLTQTVTDITITAALVFRLYTMQAVSKEAESIIRRIVRQAVQTGATTAIVATTALTIYLLFNMSNIETALTFVIGPLYLVTLLYNVNSRQITSNKKEDLESKPVHKRISSLSFQHGFNTAHINVKRKMSHREATQAALEGIRVHRTSVVFRSDPDSDIGSSQLEKDGTITEGDESRIEDDDRGPLPNTPSSCDTVFTSEKLQKGEGEPLSTDSIN</sequence>
<feature type="transmembrane region" description="Helical" evidence="2">
    <location>
        <begin position="153"/>
        <end position="178"/>
    </location>
</feature>
<evidence type="ECO:0000256" key="1">
    <source>
        <dbReference type="SAM" id="MobiDB-lite"/>
    </source>
</evidence>
<feature type="transmembrane region" description="Helical" evidence="2">
    <location>
        <begin position="198"/>
        <end position="218"/>
    </location>
</feature>
<dbReference type="Pfam" id="PF20152">
    <property type="entry name" value="DUF6534"/>
    <property type="match status" value="1"/>
</dbReference>
<evidence type="ECO:0000313" key="5">
    <source>
        <dbReference type="Proteomes" id="UP000297245"/>
    </source>
</evidence>
<accession>A0A4S8M6V4</accession>
<protein>
    <recommendedName>
        <fullName evidence="3">DUF6534 domain-containing protein</fullName>
    </recommendedName>
</protein>
<feature type="transmembrane region" description="Helical" evidence="2">
    <location>
        <begin position="117"/>
        <end position="141"/>
    </location>
</feature>
<dbReference type="AlphaFoldDB" id="A0A4S8M6V4"/>
<feature type="region of interest" description="Disordered" evidence="1">
    <location>
        <begin position="310"/>
        <end position="373"/>
    </location>
</feature>
<feature type="transmembrane region" description="Helical" evidence="2">
    <location>
        <begin position="45"/>
        <end position="66"/>
    </location>
</feature>
<feature type="domain" description="DUF6534" evidence="3">
    <location>
        <begin position="163"/>
        <end position="248"/>
    </location>
</feature>
<dbReference type="PANTHER" id="PTHR40465">
    <property type="entry name" value="CHROMOSOME 1, WHOLE GENOME SHOTGUN SEQUENCE"/>
    <property type="match status" value="1"/>
</dbReference>
<name>A0A4S8M6V4_DENBC</name>